<organism evidence="4 5">
    <name type="scientific">Streptomyces pacificus</name>
    <dbReference type="NCBI Taxonomy" id="2705029"/>
    <lineage>
        <taxon>Bacteria</taxon>
        <taxon>Bacillati</taxon>
        <taxon>Actinomycetota</taxon>
        <taxon>Actinomycetes</taxon>
        <taxon>Kitasatosporales</taxon>
        <taxon>Streptomycetaceae</taxon>
        <taxon>Streptomyces</taxon>
    </lineage>
</organism>
<dbReference type="AlphaFoldDB" id="A0A6A0AR92"/>
<proteinExistence type="predicted"/>
<feature type="compositionally biased region" description="Basic and acidic residues" evidence="1">
    <location>
        <begin position="21"/>
        <end position="34"/>
    </location>
</feature>
<feature type="transmembrane region" description="Helical" evidence="2">
    <location>
        <begin position="191"/>
        <end position="220"/>
    </location>
</feature>
<feature type="region of interest" description="Disordered" evidence="1">
    <location>
        <begin position="1"/>
        <end position="104"/>
    </location>
</feature>
<dbReference type="Pfam" id="PF13828">
    <property type="entry name" value="DUF4190"/>
    <property type="match status" value="1"/>
</dbReference>
<evidence type="ECO:0000256" key="1">
    <source>
        <dbReference type="SAM" id="MobiDB-lite"/>
    </source>
</evidence>
<accession>A0A6A0AR92</accession>
<feature type="compositionally biased region" description="Low complexity" evidence="1">
    <location>
        <begin position="94"/>
        <end position="104"/>
    </location>
</feature>
<feature type="compositionally biased region" description="Low complexity" evidence="1">
    <location>
        <begin position="61"/>
        <end position="70"/>
    </location>
</feature>
<protein>
    <submittedName>
        <fullName evidence="4">DUF4190 domain-containing protein</fullName>
    </submittedName>
</protein>
<keyword evidence="2" id="KW-0472">Membrane</keyword>
<feature type="compositionally biased region" description="Gly residues" evidence="1">
    <location>
        <begin position="71"/>
        <end position="80"/>
    </location>
</feature>
<dbReference type="Proteomes" id="UP000484988">
    <property type="component" value="Unassembled WGS sequence"/>
</dbReference>
<evidence type="ECO:0000259" key="3">
    <source>
        <dbReference type="Pfam" id="PF13828"/>
    </source>
</evidence>
<feature type="domain" description="DUF4190" evidence="3">
    <location>
        <begin position="144"/>
        <end position="210"/>
    </location>
</feature>
<sequence length="244" mass="23389">MPDESGRRPDGNGHENPWAPSEHRTPQDGVDWSKRGGPGSGGTPGGGAPGAHDRPTVTSVPGGDPFAAPGAGAGAGGDGGALPPPPIAPGGPGQAAPGTYGHPAGAPYGAPGTPAGWPYGGYAGFPGHPGFGTGGWAPAPANGMGITALVLGIVAVAGFCLYGLGIALGVLALVFGFIGRARARRGEANNGGMALAGIILGAVGIVVGAAFLGLLIWVIANDREFGDGSGDPAATVLTGAAAMR</sequence>
<evidence type="ECO:0000313" key="4">
    <source>
        <dbReference type="EMBL" id="GFH35426.1"/>
    </source>
</evidence>
<name>A0A6A0AR92_9ACTN</name>
<feature type="compositionally biased region" description="Gly residues" evidence="1">
    <location>
        <begin position="36"/>
        <end position="49"/>
    </location>
</feature>
<keyword evidence="2" id="KW-1133">Transmembrane helix</keyword>
<comment type="caution">
    <text evidence="4">The sequence shown here is derived from an EMBL/GenBank/DDBJ whole genome shotgun (WGS) entry which is preliminary data.</text>
</comment>
<gene>
    <name evidence="4" type="ORF">SCWH03_16420</name>
</gene>
<evidence type="ECO:0000256" key="2">
    <source>
        <dbReference type="SAM" id="Phobius"/>
    </source>
</evidence>
<dbReference type="EMBL" id="BLLG01000004">
    <property type="protein sequence ID" value="GFH35426.1"/>
    <property type="molecule type" value="Genomic_DNA"/>
</dbReference>
<keyword evidence="5" id="KW-1185">Reference proteome</keyword>
<dbReference type="RefSeq" id="WP_173263440.1">
    <property type="nucleotide sequence ID" value="NZ_BLLG01000004.1"/>
</dbReference>
<feature type="transmembrane region" description="Helical" evidence="2">
    <location>
        <begin position="146"/>
        <end position="179"/>
    </location>
</feature>
<evidence type="ECO:0000313" key="5">
    <source>
        <dbReference type="Proteomes" id="UP000484988"/>
    </source>
</evidence>
<reference evidence="4 5" key="1">
    <citation type="submission" date="2020-02" db="EMBL/GenBank/DDBJ databases">
        <title>Whole Genome Shotgun Sequence of Streptomyces sp. strain CWH03.</title>
        <authorList>
            <person name="Dohra H."/>
            <person name="Kodani S."/>
            <person name="Yamamura H."/>
        </authorList>
    </citation>
    <scope>NUCLEOTIDE SEQUENCE [LARGE SCALE GENOMIC DNA]</scope>
    <source>
        <strain evidence="4 5">CWH03</strain>
    </source>
</reference>
<dbReference type="InterPro" id="IPR025241">
    <property type="entry name" value="DUF4190"/>
</dbReference>
<feature type="compositionally biased region" description="Basic and acidic residues" evidence="1">
    <location>
        <begin position="1"/>
        <end position="13"/>
    </location>
</feature>
<keyword evidence="2" id="KW-0812">Transmembrane</keyword>